<protein>
    <submittedName>
        <fullName evidence="2">Uncharacterized protein</fullName>
    </submittedName>
</protein>
<name>A0ABN5W6F0_9STAP</name>
<accession>A0ABN5W6F0</accession>
<evidence type="ECO:0000313" key="2">
    <source>
        <dbReference type="EMBL" id="BBD93340.1"/>
    </source>
</evidence>
<keyword evidence="3" id="KW-1185">Reference proteome</keyword>
<feature type="transmembrane region" description="Helical" evidence="1">
    <location>
        <begin position="55"/>
        <end position="76"/>
    </location>
</feature>
<dbReference type="EMBL" id="AP018586">
    <property type="protein sequence ID" value="BBD93340.1"/>
    <property type="molecule type" value="Genomic_DNA"/>
</dbReference>
<dbReference type="GeneID" id="58052017"/>
<feature type="transmembrane region" description="Helical" evidence="1">
    <location>
        <begin position="32"/>
        <end position="48"/>
    </location>
</feature>
<reference evidence="2 3" key="1">
    <citation type="submission" date="2018-05" db="EMBL/GenBank/DDBJ databases">
        <title>Complete genome sequencing of three human clinical isolates of Staphylococcus caprae reveals virulence factors similar to those of S. epidermidis and S. capitis.</title>
        <authorList>
            <person name="Watanabe S."/>
            <person name="Cui L."/>
        </authorList>
    </citation>
    <scope>NUCLEOTIDE SEQUENCE [LARGE SCALE GENOMIC DNA]</scope>
    <source>
        <strain evidence="2 3">JMUB590</strain>
    </source>
</reference>
<organism evidence="2 3">
    <name type="scientific">Staphylococcus caprae</name>
    <dbReference type="NCBI Taxonomy" id="29380"/>
    <lineage>
        <taxon>Bacteria</taxon>
        <taxon>Bacillati</taxon>
        <taxon>Bacillota</taxon>
        <taxon>Bacilli</taxon>
        <taxon>Bacillales</taxon>
        <taxon>Staphylococcaceae</taxon>
        <taxon>Staphylococcus</taxon>
    </lineage>
</organism>
<gene>
    <name evidence="2" type="ORF">JMUB590_2286</name>
</gene>
<feature type="transmembrane region" description="Helical" evidence="1">
    <location>
        <begin position="92"/>
        <end position="116"/>
    </location>
</feature>
<sequence>MKLSKLIILGLLSLIPIEYVMATTIYQTRTSWICILLIIYPVGLGWYLKTISYFLYTLIVKIMGVSFSVLCTHLFMDVMATAEAFKMFDAPLLAIILGVVNVVVMIITFLIHFTILNRDE</sequence>
<keyword evidence="1" id="KW-1133">Transmembrane helix</keyword>
<proteinExistence type="predicted"/>
<keyword evidence="1" id="KW-0472">Membrane</keyword>
<keyword evidence="1" id="KW-0812">Transmembrane</keyword>
<evidence type="ECO:0000256" key="1">
    <source>
        <dbReference type="SAM" id="Phobius"/>
    </source>
</evidence>
<evidence type="ECO:0000313" key="3">
    <source>
        <dbReference type="Proteomes" id="UP000274772"/>
    </source>
</evidence>
<dbReference type="Proteomes" id="UP000274772">
    <property type="component" value="Chromosome"/>
</dbReference>
<dbReference type="RefSeq" id="WP_002441216.1">
    <property type="nucleotide sequence ID" value="NZ_AP018585.1"/>
</dbReference>